<reference evidence="2 3" key="1">
    <citation type="submission" date="2020-08" db="EMBL/GenBank/DDBJ databases">
        <title>Genomic Encyclopedia of Type Strains, Phase IV (KMG-IV): sequencing the most valuable type-strain genomes for metagenomic binning, comparative biology and taxonomic classification.</title>
        <authorList>
            <person name="Goeker M."/>
        </authorList>
    </citation>
    <scope>NUCLEOTIDE SEQUENCE [LARGE SCALE GENOMIC DNA]</scope>
    <source>
        <strain evidence="2 3">DSM 103377</strain>
    </source>
</reference>
<comment type="caution">
    <text evidence="2">The sequence shown here is derived from an EMBL/GenBank/DDBJ whole genome shotgun (WGS) entry which is preliminary data.</text>
</comment>
<accession>A0A840X3Y9</accession>
<gene>
    <name evidence="2" type="ORF">FHS89_002586</name>
</gene>
<evidence type="ECO:0000313" key="2">
    <source>
        <dbReference type="EMBL" id="MBB5516555.1"/>
    </source>
</evidence>
<name>A0A840X3Y9_9RHOB</name>
<keyword evidence="1" id="KW-0812">Transmembrane</keyword>
<proteinExistence type="predicted"/>
<evidence type="ECO:0000256" key="1">
    <source>
        <dbReference type="SAM" id="Phobius"/>
    </source>
</evidence>
<dbReference type="Proteomes" id="UP000553766">
    <property type="component" value="Unassembled WGS sequence"/>
</dbReference>
<keyword evidence="1" id="KW-0472">Membrane</keyword>
<sequence>MNTSAALWIGGIILAVLAADHFYFEWDLVIWFMKQLILLMNWLAFWR</sequence>
<feature type="transmembrane region" description="Helical" evidence="1">
    <location>
        <begin position="28"/>
        <end position="46"/>
    </location>
</feature>
<keyword evidence="3" id="KW-1185">Reference proteome</keyword>
<evidence type="ECO:0000313" key="3">
    <source>
        <dbReference type="Proteomes" id="UP000553766"/>
    </source>
</evidence>
<dbReference type="EMBL" id="JACIJS010000007">
    <property type="protein sequence ID" value="MBB5516555.1"/>
    <property type="molecule type" value="Genomic_DNA"/>
</dbReference>
<protein>
    <submittedName>
        <fullName evidence="2">Uncharacterized protein</fullName>
    </submittedName>
</protein>
<keyword evidence="1" id="KW-1133">Transmembrane helix</keyword>
<dbReference type="AlphaFoldDB" id="A0A840X3Y9"/>
<organism evidence="2 3">
    <name type="scientific">Rubricella aquisinus</name>
    <dbReference type="NCBI Taxonomy" id="2028108"/>
    <lineage>
        <taxon>Bacteria</taxon>
        <taxon>Pseudomonadati</taxon>
        <taxon>Pseudomonadota</taxon>
        <taxon>Alphaproteobacteria</taxon>
        <taxon>Rhodobacterales</taxon>
        <taxon>Paracoccaceae</taxon>
        <taxon>Rubricella</taxon>
    </lineage>
</organism>
<dbReference type="RefSeq" id="WP_184012273.1">
    <property type="nucleotide sequence ID" value="NZ_JACIJS010000007.1"/>
</dbReference>